<reference evidence="4" key="1">
    <citation type="submission" date="2016-10" db="EMBL/GenBank/DDBJ databases">
        <title>Sequence of Gallionella enrichment culture.</title>
        <authorList>
            <person name="Poehlein A."/>
            <person name="Muehling M."/>
            <person name="Daniel R."/>
        </authorList>
    </citation>
    <scope>NUCLEOTIDE SEQUENCE</scope>
</reference>
<organism evidence="4">
    <name type="scientific">mine drainage metagenome</name>
    <dbReference type="NCBI Taxonomy" id="410659"/>
    <lineage>
        <taxon>unclassified sequences</taxon>
        <taxon>metagenomes</taxon>
        <taxon>ecological metagenomes</taxon>
    </lineage>
</organism>
<sequence length="86" mass="10154">MDIQRKRLLYRARHMGTNENDIFFGAFAEETLESLSKEQLDRFEKLLEINDPDLFLWVTGAKPVPPEHDCDILQMLRSYTLAQARR</sequence>
<keyword evidence="3" id="KW-0143">Chaperone</keyword>
<comment type="subcellular location">
    <subcellularLocation>
        <location evidence="1">Mitochondrion matrix</location>
    </subcellularLocation>
</comment>
<dbReference type="FunFam" id="1.10.150.250:FF:000002">
    <property type="entry name" value="Succinate dehydrogenase assembly factor 2, mitochondrial"/>
    <property type="match status" value="1"/>
</dbReference>
<dbReference type="InterPro" id="IPR005631">
    <property type="entry name" value="SDH"/>
</dbReference>
<dbReference type="Pfam" id="PF03937">
    <property type="entry name" value="Sdh5"/>
    <property type="match status" value="1"/>
</dbReference>
<evidence type="ECO:0000256" key="2">
    <source>
        <dbReference type="ARBA" id="ARBA00023128"/>
    </source>
</evidence>
<dbReference type="PANTHER" id="PTHR12469:SF2">
    <property type="entry name" value="SUCCINATE DEHYDROGENASE ASSEMBLY FACTOR 2, MITOCHONDRIAL"/>
    <property type="match status" value="1"/>
</dbReference>
<protein>
    <submittedName>
        <fullName evidence="4">Antitoxin CptB</fullName>
    </submittedName>
</protein>
<dbReference type="AlphaFoldDB" id="A0A1J5S8H2"/>
<dbReference type="GO" id="GO:0034553">
    <property type="term" value="P:mitochondrial respiratory chain complex II assembly"/>
    <property type="evidence" value="ECO:0007669"/>
    <property type="project" value="TreeGrafter"/>
</dbReference>
<dbReference type="PANTHER" id="PTHR12469">
    <property type="entry name" value="PROTEIN EMI5 HOMOLOG, MITOCHONDRIAL"/>
    <property type="match status" value="1"/>
</dbReference>
<evidence type="ECO:0000256" key="3">
    <source>
        <dbReference type="ARBA" id="ARBA00023186"/>
    </source>
</evidence>
<dbReference type="Gene3D" id="1.10.150.250">
    <property type="entry name" value="Flavinator of succinate dehydrogenase"/>
    <property type="match status" value="1"/>
</dbReference>
<comment type="caution">
    <text evidence="4">The sequence shown here is derived from an EMBL/GenBank/DDBJ whole genome shotgun (WGS) entry which is preliminary data.</text>
</comment>
<evidence type="ECO:0000313" key="4">
    <source>
        <dbReference type="EMBL" id="OIR00360.1"/>
    </source>
</evidence>
<proteinExistence type="predicted"/>
<dbReference type="GO" id="GO:0005759">
    <property type="term" value="C:mitochondrial matrix"/>
    <property type="evidence" value="ECO:0007669"/>
    <property type="project" value="UniProtKB-SubCell"/>
</dbReference>
<evidence type="ECO:0000256" key="1">
    <source>
        <dbReference type="ARBA" id="ARBA00004305"/>
    </source>
</evidence>
<gene>
    <name evidence="4" type="primary">cptB_4</name>
    <name evidence="4" type="ORF">GALL_176130</name>
</gene>
<accession>A0A1J5S8H2</accession>
<dbReference type="InterPro" id="IPR036714">
    <property type="entry name" value="SDH_sf"/>
</dbReference>
<dbReference type="SUPFAM" id="SSF109910">
    <property type="entry name" value="YgfY-like"/>
    <property type="match status" value="1"/>
</dbReference>
<name>A0A1J5S8H2_9ZZZZ</name>
<keyword evidence="2" id="KW-0496">Mitochondrion</keyword>
<dbReference type="GO" id="GO:0006099">
    <property type="term" value="P:tricarboxylic acid cycle"/>
    <property type="evidence" value="ECO:0007669"/>
    <property type="project" value="TreeGrafter"/>
</dbReference>
<dbReference type="GO" id="GO:0006121">
    <property type="term" value="P:mitochondrial electron transport, succinate to ubiquinone"/>
    <property type="evidence" value="ECO:0007669"/>
    <property type="project" value="TreeGrafter"/>
</dbReference>
<dbReference type="EMBL" id="MLJW01000096">
    <property type="protein sequence ID" value="OIR00360.1"/>
    <property type="molecule type" value="Genomic_DNA"/>
</dbReference>